<accession>J0PAQ2</accession>
<dbReference type="EMBL" id="JH719942">
    <property type="protein sequence ID" value="EJF54692.1"/>
    <property type="molecule type" value="Genomic_DNA"/>
</dbReference>
<dbReference type="GO" id="GO:0005737">
    <property type="term" value="C:cytoplasm"/>
    <property type="evidence" value="ECO:0007669"/>
    <property type="project" value="UniProtKB-SubCell"/>
</dbReference>
<evidence type="ECO:0000256" key="1">
    <source>
        <dbReference type="ARBA" id="ARBA00004496"/>
    </source>
</evidence>
<evidence type="ECO:0000256" key="4">
    <source>
        <dbReference type="ARBA" id="ARBA00023118"/>
    </source>
</evidence>
<proteinExistence type="inferred from homology"/>
<dbReference type="Pfam" id="PF09701">
    <property type="entry name" value="Cas_Cmr5"/>
    <property type="match status" value="1"/>
</dbReference>
<reference evidence="7" key="1">
    <citation type="journal article" date="2012" name="Stand. Genomic Sci.">
        <title>Permanent draft genome sequence of the gliding predator Saprospira grandis strain Sa g1 (= HR1).</title>
        <authorList>
            <person name="Mavromatis K."/>
            <person name="Chertkov O."/>
            <person name="Lapidus A."/>
            <person name="Nolan M."/>
            <person name="Lucas S."/>
            <person name="Tice H."/>
            <person name="Del Rio T.G."/>
            <person name="Cheng J.F."/>
            <person name="Han C."/>
            <person name="Tapia R."/>
            <person name="Bruce D."/>
            <person name="Goodwin L.A."/>
            <person name="Pitluck S."/>
            <person name="Huntemann M."/>
            <person name="Liolios K."/>
            <person name="Pagani I."/>
            <person name="Ivanova N."/>
            <person name="Mikhailova N."/>
            <person name="Pati A."/>
            <person name="Chen A."/>
            <person name="Palaniappan K."/>
            <person name="Land M."/>
            <person name="Brambilla E.M."/>
            <person name="Rohde M."/>
            <person name="Spring S."/>
            <person name="Goker M."/>
            <person name="Detter J.C."/>
            <person name="Bristow J."/>
            <person name="Eisen J.A."/>
            <person name="Markowitz V."/>
            <person name="Hugenholtz P."/>
            <person name="Kyrpides N.C."/>
            <person name="Klenk H.P."/>
            <person name="Woyke T."/>
        </authorList>
    </citation>
    <scope>NUCLEOTIDE SEQUENCE [LARGE SCALE GENOMIC DNA]</scope>
    <source>
        <strain evidence="7">DSM 2844</strain>
    </source>
</reference>
<dbReference type="HOGENOM" id="CLU_1814461_0_0_10"/>
<dbReference type="InterPro" id="IPR010160">
    <property type="entry name" value="CRISPR-assoc_prot_Cmr5"/>
</dbReference>
<sequence length="142" mass="15811">MSTMRNTDQELAAYALKCVNALGNKQGKYASYVKSFSMMIHNSGLRAAMAFAAHKSKQSSTTSGPSGDAAAWGDLFKSITNFWKTESKILNNKFTLIHFTGSVWKKNVVEALIEMDNAEYRQAQREALKLLAWLKNLLPEDA</sequence>
<evidence type="ECO:0000256" key="3">
    <source>
        <dbReference type="ARBA" id="ARBA00022490"/>
    </source>
</evidence>
<dbReference type="RefSeq" id="WP_002660502.1">
    <property type="nucleotide sequence ID" value="NZ_JH719942.1"/>
</dbReference>
<evidence type="ECO:0000256" key="5">
    <source>
        <dbReference type="ARBA" id="ARBA00030001"/>
    </source>
</evidence>
<dbReference type="AlphaFoldDB" id="J0PAQ2"/>
<gene>
    <name evidence="6" type="ORF">SapgrDRAFT_3043</name>
</gene>
<organism evidence="6 7">
    <name type="scientific">Saprospira grandis DSM 2844</name>
    <dbReference type="NCBI Taxonomy" id="694433"/>
    <lineage>
        <taxon>Bacteria</taxon>
        <taxon>Pseudomonadati</taxon>
        <taxon>Bacteroidota</taxon>
        <taxon>Saprospiria</taxon>
        <taxon>Saprospirales</taxon>
        <taxon>Saprospiraceae</taxon>
        <taxon>Saprospira</taxon>
    </lineage>
</organism>
<keyword evidence="3" id="KW-0963">Cytoplasm</keyword>
<keyword evidence="4" id="KW-0051">Antiviral defense</keyword>
<dbReference type="Proteomes" id="UP000005113">
    <property type="component" value="Unassembled WGS sequence"/>
</dbReference>
<dbReference type="GO" id="GO:0051607">
    <property type="term" value="P:defense response to virus"/>
    <property type="evidence" value="ECO:0007669"/>
    <property type="project" value="UniProtKB-KW"/>
</dbReference>
<evidence type="ECO:0000256" key="2">
    <source>
        <dbReference type="ARBA" id="ARBA00006161"/>
    </source>
</evidence>
<comment type="similarity">
    <text evidence="2">Belongs to the CRISPR system Cmr5 family.</text>
</comment>
<comment type="subcellular location">
    <subcellularLocation>
        <location evidence="1">Cytoplasm</location>
    </subcellularLocation>
</comment>
<dbReference type="Gene3D" id="1.10.520.30">
    <property type="entry name" value="AF1862-like domain"/>
    <property type="match status" value="1"/>
</dbReference>
<dbReference type="NCBIfam" id="TIGR01881">
    <property type="entry name" value="cas_Cmr5"/>
    <property type="match status" value="1"/>
</dbReference>
<protein>
    <recommendedName>
        <fullName evidence="5">CRISPR type III-B/RAMP module-associated protein Cmr5</fullName>
    </recommendedName>
</protein>
<name>J0PAQ2_9BACT</name>
<evidence type="ECO:0000313" key="6">
    <source>
        <dbReference type="EMBL" id="EJF54692.1"/>
    </source>
</evidence>
<dbReference type="SUPFAM" id="SSF158568">
    <property type="entry name" value="AF1862-like"/>
    <property type="match status" value="1"/>
</dbReference>
<dbReference type="InterPro" id="IPR023101">
    <property type="entry name" value="AF1862-like_dom_sf"/>
</dbReference>
<evidence type="ECO:0000313" key="7">
    <source>
        <dbReference type="Proteomes" id="UP000005113"/>
    </source>
</evidence>